<dbReference type="PROSITE" id="PS50261">
    <property type="entry name" value="G_PROTEIN_RECEP_F2_4"/>
    <property type="match status" value="1"/>
</dbReference>
<feature type="transmembrane region" description="Helical" evidence="22">
    <location>
        <begin position="181"/>
        <end position="203"/>
    </location>
</feature>
<keyword evidence="13 22" id="KW-1133">Transmembrane helix</keyword>
<dbReference type="InterPro" id="IPR036282">
    <property type="entry name" value="Glutathione-S-Trfase_C_sf"/>
</dbReference>
<keyword evidence="16 20" id="KW-1015">Disulfide bond</keyword>
<dbReference type="Gene3D" id="1.20.1050.10">
    <property type="match status" value="1"/>
</dbReference>
<evidence type="ECO:0000256" key="19">
    <source>
        <dbReference type="ARBA" id="ARBA00047364"/>
    </source>
</evidence>
<name>A0A813QPM8_9BILA</name>
<dbReference type="GO" id="GO:0017101">
    <property type="term" value="C:aminoacyl-tRNA synthetase multienzyme complex"/>
    <property type="evidence" value="ECO:0007669"/>
    <property type="project" value="TreeGrafter"/>
</dbReference>
<evidence type="ECO:0000256" key="22">
    <source>
        <dbReference type="SAM" id="Phobius"/>
    </source>
</evidence>
<dbReference type="Pfam" id="PF01534">
    <property type="entry name" value="Frizzled"/>
    <property type="match status" value="1"/>
</dbReference>
<evidence type="ECO:0000256" key="3">
    <source>
        <dbReference type="ARBA" id="ARBA00005594"/>
    </source>
</evidence>
<evidence type="ECO:0000256" key="18">
    <source>
        <dbReference type="ARBA" id="ARBA00030904"/>
    </source>
</evidence>
<proteinExistence type="inferred from homology"/>
<comment type="similarity">
    <text evidence="3">Belongs to the class-I aminoacyl-tRNA synthetase family.</text>
</comment>
<feature type="region of interest" description="Disordered" evidence="21">
    <location>
        <begin position="636"/>
        <end position="704"/>
    </location>
</feature>
<evidence type="ECO:0000256" key="15">
    <source>
        <dbReference type="ARBA" id="ARBA00023146"/>
    </source>
</evidence>
<keyword evidence="17" id="KW-0675">Receptor</keyword>
<feature type="transmembrane region" description="Helical" evidence="22">
    <location>
        <begin position="381"/>
        <end position="404"/>
    </location>
</feature>
<comment type="caution">
    <text evidence="20">Lacks conserved residue(s) required for the propagation of feature annotation.</text>
</comment>
<evidence type="ECO:0000256" key="14">
    <source>
        <dbReference type="ARBA" id="ARBA00023136"/>
    </source>
</evidence>
<dbReference type="InterPro" id="IPR014758">
    <property type="entry name" value="Met-tRNA_synth"/>
</dbReference>
<keyword evidence="7" id="KW-0963">Cytoplasm</keyword>
<dbReference type="Pfam" id="PF19303">
    <property type="entry name" value="Anticodon_3"/>
    <property type="match status" value="1"/>
</dbReference>
<protein>
    <recommendedName>
        <fullName evidence="6">Methionine--tRNA ligase, cytoplasmic</fullName>
        <ecNumber evidence="5">6.1.1.10</ecNumber>
    </recommendedName>
    <alternativeName>
        <fullName evidence="18">Methionyl-tRNA synthetase</fullName>
    </alternativeName>
</protein>
<feature type="domain" description="G-protein coupled receptors family 2 profile 2" evidence="24">
    <location>
        <begin position="176"/>
        <end position="480"/>
    </location>
</feature>
<sequence>MPWNMTTYPNLLGNSKQDDADADMAAYLPLLNINCSKVLKYFLCSVYTPICSVIVGAVKPCRNLCEEARLGCERVMIQFGFSWPSLLHCDQYPNEQPCFEAPKDGQIINQKSSQQQQQSFQRGSKGDLEDFQCPYQFRVYNTELKYTLKFNSYLHVDNCGMPCKQMLFNMDDQQHIKIIRYYVGILAISCMISTLFTIFTYLIDMKRFSYPERPILFLSLCYFLLSIAYLIGFIDYFFDSTISCNRDDLSSIDGIQQQQSLTRLTPIEKDTNSVDNGRGVRLLVQGTQNKWCVLTFLLIYFFGMASMVWWVILTLTWFMAAGLKWGHEAIEAQSVYFHLASWAIPTVMSVALLVKKSIDGDYITGTCYTGLTDLYVQRGFLLVPNCIFILVGLCLLLSGFISVFKIRNVMKHEGTKTDKLEKFMVRIGLFSVIYVLPQLIIIACLVYEQINYNDWLRWWKRRLCDANDSNYISYLTCSSIQTPATQTQLNGPKYEIFMLKYTFQTSNGNEFAGVNHSVRYLFRKHKNESSDINIDQWLEWETSVFQPALLRTISSIPSDDNDLQAPLKHLNQYGQLTNNENLTSADVCLWATLSLLDDTQRKKLLNTYPNISKWYNDRAISLKSFVQKFQDMNIKKEKTSGKTDKTNSQQEIASKPKDDHQQQVATKAQKQPKTGDQSAQSSKKKEKTQQQHQTENKKDVNPAAVAPDEFLFTQTSEQIEASIRKWNINAEILSTINPNEKIKPKSGVKNVLVTSALPYVNNVPHLGNLIGSLLSADVFARYCRIRGYNTLSICGTDEYGTTTETKALEEGCTPQQICDKYYKLHCEIYDWFQIKFDYFGRTSTKKQTEIAQDIFWKLHNQGYILKDKVEQLYCAKCKRFLADRYVAGTCPDPKCKFPDARGDQCDKCGKLINAVELIQPTCQICKNSPEIKQSDHLFLDLPKLSDTVRSWFEKSVTTGHWTNTAKTITEAWLNEGLKPRCISRDLKWGTPVPLEGYTDKVFYVWFDAPIGYISITANYTDEWKQWWHNPEQVELYQFMAKDNVPFHSVIFPSCLLGTNDNYTIVGNLSGIDYLNYEDAKFSKSRGLGVFGDHAKDTDIPVDIWRFYLLYIRPETQDSTFSWEDLAMKNNSELLNNLGNFVNRGLSFCEKIFNGQLPEIHLDDLDRKLIAQITHELELYTDVMDKTRLRDGLKSILKMSGYGNKYLQLKTPWIKCKGTEDEKKEAGTTISVAINLVYLLSVLLEPYMPLTSLTIEQQLNISHDSPKYVVDGAFHCYLKPGHKIGQAVPLFKRIEKATVEQLRQRFSGKQ</sequence>
<keyword evidence="14 22" id="KW-0472">Membrane</keyword>
<evidence type="ECO:0000256" key="13">
    <source>
        <dbReference type="ARBA" id="ARBA00022989"/>
    </source>
</evidence>
<dbReference type="InterPro" id="IPR041872">
    <property type="entry name" value="Anticodon_Met"/>
</dbReference>
<dbReference type="Gene3D" id="1.20.1070.10">
    <property type="entry name" value="Rhodopsin 7-helix transmembrane proteins"/>
    <property type="match status" value="1"/>
</dbReference>
<feature type="domain" description="FZ" evidence="23">
    <location>
        <begin position="1"/>
        <end position="101"/>
    </location>
</feature>
<dbReference type="GO" id="GO:0005829">
    <property type="term" value="C:cytosol"/>
    <property type="evidence" value="ECO:0007669"/>
    <property type="project" value="TreeGrafter"/>
</dbReference>
<dbReference type="SUPFAM" id="SSF57770">
    <property type="entry name" value="Methionyl-tRNA synthetase (MetRS), Zn-domain"/>
    <property type="match status" value="1"/>
</dbReference>
<feature type="transmembrane region" description="Helical" evidence="22">
    <location>
        <begin position="425"/>
        <end position="447"/>
    </location>
</feature>
<dbReference type="PRINTS" id="PR00489">
    <property type="entry name" value="FRIZZLED"/>
</dbReference>
<evidence type="ECO:0000256" key="6">
    <source>
        <dbReference type="ARBA" id="ARBA00018335"/>
    </source>
</evidence>
<dbReference type="Pfam" id="PF01392">
    <property type="entry name" value="Fz"/>
    <property type="match status" value="1"/>
</dbReference>
<comment type="catalytic activity">
    <reaction evidence="19">
        <text>tRNA(Met) + L-methionine + ATP = L-methionyl-tRNA(Met) + AMP + diphosphate</text>
        <dbReference type="Rhea" id="RHEA:13481"/>
        <dbReference type="Rhea" id="RHEA-COMP:9667"/>
        <dbReference type="Rhea" id="RHEA-COMP:9698"/>
        <dbReference type="ChEBI" id="CHEBI:30616"/>
        <dbReference type="ChEBI" id="CHEBI:33019"/>
        <dbReference type="ChEBI" id="CHEBI:57844"/>
        <dbReference type="ChEBI" id="CHEBI:78442"/>
        <dbReference type="ChEBI" id="CHEBI:78530"/>
        <dbReference type="ChEBI" id="CHEBI:456215"/>
        <dbReference type="EC" id="6.1.1.10"/>
    </reaction>
</comment>
<dbReference type="PROSITE" id="PS50038">
    <property type="entry name" value="FZ"/>
    <property type="match status" value="1"/>
</dbReference>
<dbReference type="InterPro" id="IPR029038">
    <property type="entry name" value="MetRS_Zn"/>
</dbReference>
<evidence type="ECO:0000256" key="11">
    <source>
        <dbReference type="ARBA" id="ARBA00022840"/>
    </source>
</evidence>
<evidence type="ECO:0000259" key="23">
    <source>
        <dbReference type="PROSITE" id="PS50038"/>
    </source>
</evidence>
<dbReference type="Gene3D" id="3.40.50.620">
    <property type="entry name" value="HUPs"/>
    <property type="match status" value="1"/>
</dbReference>
<evidence type="ECO:0000256" key="20">
    <source>
        <dbReference type="PROSITE-ProRule" id="PRU00090"/>
    </source>
</evidence>
<dbReference type="InterPro" id="IPR009080">
    <property type="entry name" value="tRNAsynth_Ia_anticodon-bd"/>
</dbReference>
<dbReference type="NCBIfam" id="TIGR00398">
    <property type="entry name" value="metG"/>
    <property type="match status" value="1"/>
</dbReference>
<evidence type="ECO:0000256" key="8">
    <source>
        <dbReference type="ARBA" id="ARBA00022598"/>
    </source>
</evidence>
<evidence type="ECO:0000256" key="9">
    <source>
        <dbReference type="ARBA" id="ARBA00022692"/>
    </source>
</evidence>
<comment type="subcellular location">
    <subcellularLocation>
        <location evidence="2">Cytoplasm</location>
    </subcellularLocation>
    <subcellularLocation>
        <location evidence="1">Membrane</location>
        <topology evidence="1">Multi-pass membrane protein</topology>
    </subcellularLocation>
</comment>
<evidence type="ECO:0000313" key="25">
    <source>
        <dbReference type="EMBL" id="CAF0769950.1"/>
    </source>
</evidence>
<reference evidence="25" key="1">
    <citation type="submission" date="2021-02" db="EMBL/GenBank/DDBJ databases">
        <authorList>
            <person name="Nowell W R."/>
        </authorList>
    </citation>
    <scope>NUCLEOTIDE SEQUENCE</scope>
</reference>
<evidence type="ECO:0000256" key="5">
    <source>
        <dbReference type="ARBA" id="ARBA00012838"/>
    </source>
</evidence>
<dbReference type="Proteomes" id="UP000681722">
    <property type="component" value="Unassembled WGS sequence"/>
</dbReference>
<dbReference type="CDD" id="cd07957">
    <property type="entry name" value="Anticodon_Ia_Met"/>
    <property type="match status" value="1"/>
</dbReference>
<dbReference type="SMART" id="SM00063">
    <property type="entry name" value="FRI"/>
    <property type="match status" value="1"/>
</dbReference>
<keyword evidence="9 22" id="KW-0812">Transmembrane</keyword>
<dbReference type="InterPro" id="IPR000539">
    <property type="entry name" value="Frizzled/Smoothened_7TM"/>
</dbReference>
<dbReference type="Gene3D" id="2.20.28.20">
    <property type="entry name" value="Methionyl-tRNA synthetase, Zn-domain"/>
    <property type="match status" value="1"/>
</dbReference>
<keyword evidence="11" id="KW-0067">ATP-binding</keyword>
<accession>A0A813QPM8</accession>
<dbReference type="InterPro" id="IPR014729">
    <property type="entry name" value="Rossmann-like_a/b/a_fold"/>
</dbReference>
<feature type="compositionally biased region" description="Polar residues" evidence="21">
    <location>
        <begin position="662"/>
        <end position="676"/>
    </location>
</feature>
<dbReference type="Pfam" id="PF09334">
    <property type="entry name" value="tRNA-synt_1g"/>
    <property type="match status" value="1"/>
</dbReference>
<dbReference type="GO" id="GO:0016020">
    <property type="term" value="C:membrane"/>
    <property type="evidence" value="ECO:0007669"/>
    <property type="project" value="UniProtKB-SubCell"/>
</dbReference>
<evidence type="ECO:0000256" key="1">
    <source>
        <dbReference type="ARBA" id="ARBA00004141"/>
    </source>
</evidence>
<evidence type="ECO:0000259" key="24">
    <source>
        <dbReference type="PROSITE" id="PS50261"/>
    </source>
</evidence>
<feature type="compositionally biased region" description="Basic and acidic residues" evidence="21">
    <location>
        <begin position="636"/>
        <end position="645"/>
    </location>
</feature>
<evidence type="ECO:0000256" key="7">
    <source>
        <dbReference type="ARBA" id="ARBA00022490"/>
    </source>
</evidence>
<dbReference type="PANTHER" id="PTHR45765:SF1">
    <property type="entry name" value="METHIONINE--TRNA LIGASE, CYTOPLASMIC"/>
    <property type="match status" value="1"/>
</dbReference>
<evidence type="ECO:0000256" key="17">
    <source>
        <dbReference type="ARBA" id="ARBA00023170"/>
    </source>
</evidence>
<feature type="transmembrane region" description="Helical" evidence="22">
    <location>
        <begin position="297"/>
        <end position="323"/>
    </location>
</feature>
<dbReference type="CDD" id="cd00814">
    <property type="entry name" value="MetRS_core"/>
    <property type="match status" value="1"/>
</dbReference>
<dbReference type="EMBL" id="CAJOBC010000190">
    <property type="protein sequence ID" value="CAF3551987.1"/>
    <property type="molecule type" value="Genomic_DNA"/>
</dbReference>
<dbReference type="GO" id="GO:0004825">
    <property type="term" value="F:methionine-tRNA ligase activity"/>
    <property type="evidence" value="ECO:0007669"/>
    <property type="project" value="UniProtKB-EC"/>
</dbReference>
<dbReference type="InterPro" id="IPR015413">
    <property type="entry name" value="Methionyl/Leucyl_tRNA_Synth"/>
</dbReference>
<dbReference type="SUPFAM" id="SSF47616">
    <property type="entry name" value="GST C-terminal domain-like"/>
    <property type="match status" value="1"/>
</dbReference>
<dbReference type="GO" id="GO:0007166">
    <property type="term" value="P:cell surface receptor signaling pathway"/>
    <property type="evidence" value="ECO:0007669"/>
    <property type="project" value="InterPro"/>
</dbReference>
<dbReference type="SMART" id="SM01330">
    <property type="entry name" value="Frizzled"/>
    <property type="match status" value="1"/>
</dbReference>
<dbReference type="GO" id="GO:0006431">
    <property type="term" value="P:methionyl-tRNA aminoacylation"/>
    <property type="evidence" value="ECO:0007669"/>
    <property type="project" value="InterPro"/>
</dbReference>
<evidence type="ECO:0000256" key="21">
    <source>
        <dbReference type="SAM" id="MobiDB-lite"/>
    </source>
</evidence>
<evidence type="ECO:0000313" key="26">
    <source>
        <dbReference type="EMBL" id="CAF3551987.1"/>
    </source>
</evidence>
<evidence type="ECO:0000256" key="12">
    <source>
        <dbReference type="ARBA" id="ARBA00022917"/>
    </source>
</evidence>
<evidence type="ECO:0000256" key="4">
    <source>
        <dbReference type="ARBA" id="ARBA00008077"/>
    </source>
</evidence>
<dbReference type="GO" id="GO:0004888">
    <property type="term" value="F:transmembrane signaling receptor activity"/>
    <property type="evidence" value="ECO:0007669"/>
    <property type="project" value="InterPro"/>
</dbReference>
<dbReference type="SUPFAM" id="SSF63501">
    <property type="entry name" value="Frizzled cysteine-rich domain"/>
    <property type="match status" value="1"/>
</dbReference>
<evidence type="ECO:0000313" key="27">
    <source>
        <dbReference type="Proteomes" id="UP000663829"/>
    </source>
</evidence>
<dbReference type="Gene3D" id="1.10.730.10">
    <property type="entry name" value="Isoleucyl-tRNA Synthetase, Domain 1"/>
    <property type="match status" value="1"/>
</dbReference>
<keyword evidence="10" id="KW-0547">Nucleotide-binding</keyword>
<dbReference type="InterPro" id="IPR020067">
    <property type="entry name" value="Frizzled_dom"/>
</dbReference>
<keyword evidence="12" id="KW-0648">Protein biosynthesis</keyword>
<dbReference type="SUPFAM" id="SSF47323">
    <property type="entry name" value="Anticodon-binding domain of a subclass of class I aminoacyl-tRNA synthetases"/>
    <property type="match status" value="1"/>
</dbReference>
<dbReference type="FunFam" id="2.20.28.20:FF:000001">
    <property type="entry name" value="Methionine--tRNA ligase"/>
    <property type="match status" value="1"/>
</dbReference>
<dbReference type="Gene3D" id="1.10.2000.10">
    <property type="entry name" value="Frizzled cysteine-rich domain"/>
    <property type="match status" value="1"/>
</dbReference>
<dbReference type="PROSITE" id="PS00178">
    <property type="entry name" value="AA_TRNA_LIGASE_I"/>
    <property type="match status" value="1"/>
</dbReference>
<dbReference type="GO" id="GO:0005524">
    <property type="term" value="F:ATP binding"/>
    <property type="evidence" value="ECO:0007669"/>
    <property type="project" value="UniProtKB-KW"/>
</dbReference>
<dbReference type="HAMAP" id="MF_00098">
    <property type="entry name" value="Met_tRNA_synth_type1"/>
    <property type="match status" value="1"/>
</dbReference>
<dbReference type="NCBIfam" id="NF001100">
    <property type="entry name" value="PRK00133.1"/>
    <property type="match status" value="1"/>
</dbReference>
<dbReference type="PANTHER" id="PTHR45765">
    <property type="entry name" value="METHIONINE--TRNA LIGASE"/>
    <property type="match status" value="1"/>
</dbReference>
<feature type="disulfide bond" evidence="20">
    <location>
        <begin position="65"/>
        <end position="89"/>
    </location>
</feature>
<dbReference type="InterPro" id="IPR033911">
    <property type="entry name" value="MetRS_core"/>
</dbReference>
<dbReference type="EC" id="6.1.1.10" evidence="5"/>
<dbReference type="OrthoDB" id="5844513at2759"/>
<dbReference type="SUPFAM" id="SSF52374">
    <property type="entry name" value="Nucleotidylyl transferase"/>
    <property type="match status" value="1"/>
</dbReference>
<gene>
    <name evidence="25" type="ORF">GPM918_LOCUS1869</name>
    <name evidence="26" type="ORF">SRO942_LOCUS1869</name>
</gene>
<dbReference type="EMBL" id="CAJNOQ010000190">
    <property type="protein sequence ID" value="CAF0769950.1"/>
    <property type="molecule type" value="Genomic_DNA"/>
</dbReference>
<dbReference type="InterPro" id="IPR036790">
    <property type="entry name" value="Frizzled_dom_sf"/>
</dbReference>
<evidence type="ECO:0000256" key="16">
    <source>
        <dbReference type="ARBA" id="ARBA00023157"/>
    </source>
</evidence>
<dbReference type="InterPro" id="IPR017981">
    <property type="entry name" value="GPCR_2-like_7TM"/>
</dbReference>
<evidence type="ECO:0000256" key="10">
    <source>
        <dbReference type="ARBA" id="ARBA00022741"/>
    </source>
</evidence>
<keyword evidence="15" id="KW-0030">Aminoacyl-tRNA synthetase</keyword>
<evidence type="ECO:0000256" key="2">
    <source>
        <dbReference type="ARBA" id="ARBA00004496"/>
    </source>
</evidence>
<dbReference type="InterPro" id="IPR001412">
    <property type="entry name" value="aa-tRNA-synth_I_CS"/>
</dbReference>
<keyword evidence="8" id="KW-0436">Ligase</keyword>
<keyword evidence="27" id="KW-1185">Reference proteome</keyword>
<dbReference type="Proteomes" id="UP000663829">
    <property type="component" value="Unassembled WGS sequence"/>
</dbReference>
<dbReference type="InterPro" id="IPR023458">
    <property type="entry name" value="Met-tRNA_ligase_1"/>
</dbReference>
<comment type="caution">
    <text evidence="25">The sequence shown here is derived from an EMBL/GenBank/DDBJ whole genome shotgun (WGS) entry which is preliminary data.</text>
</comment>
<feature type="transmembrane region" description="Helical" evidence="22">
    <location>
        <begin position="215"/>
        <end position="238"/>
    </location>
</feature>
<organism evidence="25 27">
    <name type="scientific">Didymodactylos carnosus</name>
    <dbReference type="NCBI Taxonomy" id="1234261"/>
    <lineage>
        <taxon>Eukaryota</taxon>
        <taxon>Metazoa</taxon>
        <taxon>Spiralia</taxon>
        <taxon>Gnathifera</taxon>
        <taxon>Rotifera</taxon>
        <taxon>Eurotatoria</taxon>
        <taxon>Bdelloidea</taxon>
        <taxon>Philodinida</taxon>
        <taxon>Philodinidae</taxon>
        <taxon>Didymodactylos</taxon>
    </lineage>
</organism>
<comment type="similarity">
    <text evidence="4">Belongs to the G-protein coupled receptor Fz/Smo family.</text>
</comment>